<evidence type="ECO:0000313" key="2">
    <source>
        <dbReference type="EMBL" id="KGE73476.1"/>
    </source>
</evidence>
<feature type="domain" description="AAA+ ATPase" evidence="1">
    <location>
        <begin position="25"/>
        <end position="462"/>
    </location>
</feature>
<dbReference type="Proteomes" id="UP000029692">
    <property type="component" value="Unassembled WGS sequence"/>
</dbReference>
<dbReference type="InterPro" id="IPR041685">
    <property type="entry name" value="AAA_GajA/Old/RecF-like"/>
</dbReference>
<dbReference type="InterPro" id="IPR003593">
    <property type="entry name" value="AAA+_ATPase"/>
</dbReference>
<keyword evidence="3" id="KW-1185">Reference proteome</keyword>
<dbReference type="Pfam" id="PF13175">
    <property type="entry name" value="AAA_15"/>
    <property type="match status" value="1"/>
</dbReference>
<sequence length="463" mass="54375">MAKNTLEKFVIKNLFNTFDYEISFENNRLVLVGENGSGKSTFVSILYYLLSLQWDKLDDYPFDSLEIVVNGGKAKSVSKNDILKYNQFHKRRRFRRFPSSLIRQVETSLENLKLSPKVALNNVVDSYENLVKNTNLNIPLEIFQELLYEFIDVEREEATVKVSNIIKYIKQYFSDPIIFLPTYRRIERDIKKIFPDLEKEIRSHNEGTFPAKEKRQLELVEFGMGDVKKLIHRTTMELGIQFRTDLESLTGQYLSNILNNEYKDVSIEKFQELSKDSYELILNRVHESILSPHDKKNLQTKIESLSQSNQLMDSDKLIAYFLIKLKDLHEKQQNRESRIRKFVDLCNKYLEGKKLRYNNIDFELKIVNKVNQESISLESLSSGEKQIISLFAHLLLSRNTNYFLIFDEPELSLSVPWQRTFLLDISELENCAGLIAVTHSPFIFENNLEKYAHSINEFITVRQ</sequence>
<evidence type="ECO:0000259" key="1">
    <source>
        <dbReference type="SMART" id="SM00382"/>
    </source>
</evidence>
<gene>
    <name evidence="2" type="ORF">DC28_03390</name>
</gene>
<proteinExistence type="predicted"/>
<dbReference type="PANTHER" id="PTHR43581:SF2">
    <property type="entry name" value="EXCINUCLEASE ATPASE SUBUNIT"/>
    <property type="match status" value="1"/>
</dbReference>
<protein>
    <recommendedName>
        <fullName evidence="1">AAA+ ATPase domain-containing protein</fullName>
    </recommendedName>
</protein>
<comment type="caution">
    <text evidence="2">The sequence shown here is derived from an EMBL/GenBank/DDBJ whole genome shotgun (WGS) entry which is preliminary data.</text>
</comment>
<dbReference type="PANTHER" id="PTHR43581">
    <property type="entry name" value="ATP/GTP PHOSPHATASE"/>
    <property type="match status" value="1"/>
</dbReference>
<dbReference type="SUPFAM" id="SSF52540">
    <property type="entry name" value="P-loop containing nucleoside triphosphate hydrolases"/>
    <property type="match status" value="1"/>
</dbReference>
<accession>A0A098R124</accession>
<dbReference type="AlphaFoldDB" id="A0A098R124"/>
<name>A0A098R124_9SPIO</name>
<dbReference type="EMBL" id="JNUP01000025">
    <property type="protein sequence ID" value="KGE73476.1"/>
    <property type="molecule type" value="Genomic_DNA"/>
</dbReference>
<dbReference type="STRING" id="1480694.DC28_03390"/>
<dbReference type="RefSeq" id="WP_037545907.1">
    <property type="nucleotide sequence ID" value="NZ_JNUP01000025.1"/>
</dbReference>
<reference evidence="2 3" key="1">
    <citation type="submission" date="2014-05" db="EMBL/GenBank/DDBJ databases">
        <title>De novo Genome Sequence of Spirocheata sp.</title>
        <authorList>
            <person name="Shivani Y."/>
            <person name="Subhash Y."/>
            <person name="Tushar L."/>
            <person name="Sasikala C."/>
            <person name="Ramana C.V."/>
        </authorList>
    </citation>
    <scope>NUCLEOTIDE SEQUENCE [LARGE SCALE GENOMIC DNA]</scope>
    <source>
        <strain evidence="2 3">JC230</strain>
    </source>
</reference>
<dbReference type="Gene3D" id="3.40.50.300">
    <property type="entry name" value="P-loop containing nucleotide triphosphate hydrolases"/>
    <property type="match status" value="2"/>
</dbReference>
<dbReference type="InterPro" id="IPR027417">
    <property type="entry name" value="P-loop_NTPase"/>
</dbReference>
<evidence type="ECO:0000313" key="3">
    <source>
        <dbReference type="Proteomes" id="UP000029692"/>
    </source>
</evidence>
<dbReference type="OrthoDB" id="346285at2"/>
<organism evidence="2 3">
    <name type="scientific">Spirochaeta lutea</name>
    <dbReference type="NCBI Taxonomy" id="1480694"/>
    <lineage>
        <taxon>Bacteria</taxon>
        <taxon>Pseudomonadati</taxon>
        <taxon>Spirochaetota</taxon>
        <taxon>Spirochaetia</taxon>
        <taxon>Spirochaetales</taxon>
        <taxon>Spirochaetaceae</taxon>
        <taxon>Spirochaeta</taxon>
    </lineage>
</organism>
<dbReference type="eggNOG" id="COG0488">
    <property type="taxonomic scope" value="Bacteria"/>
</dbReference>
<dbReference type="InterPro" id="IPR051396">
    <property type="entry name" value="Bact_Antivir_Def_Nuclease"/>
</dbReference>
<dbReference type="SMART" id="SM00382">
    <property type="entry name" value="AAA"/>
    <property type="match status" value="1"/>
</dbReference>